<dbReference type="Gene3D" id="3.30.70.2660">
    <property type="match status" value="1"/>
</dbReference>
<dbReference type="InterPro" id="IPR010147">
    <property type="entry name" value="CRISPR-assoc_prot_CasD"/>
</dbReference>
<dbReference type="NCBIfam" id="TIGR01868">
    <property type="entry name" value="casD_Cas5e"/>
    <property type="match status" value="1"/>
</dbReference>
<keyword evidence="1" id="KW-0051">Antiviral defense</keyword>
<dbReference type="AlphaFoldDB" id="A0A317NLI7"/>
<proteinExistence type="predicted"/>
<dbReference type="GO" id="GO:0043571">
    <property type="term" value="P:maintenance of CRISPR repeat elements"/>
    <property type="evidence" value="ECO:0007669"/>
    <property type="project" value="InterPro"/>
</dbReference>
<dbReference type="Proteomes" id="UP000246410">
    <property type="component" value="Unassembled WGS sequence"/>
</dbReference>
<dbReference type="CDD" id="cd09756">
    <property type="entry name" value="Cas5_I-E"/>
    <property type="match status" value="1"/>
</dbReference>
<dbReference type="Pfam" id="PF09704">
    <property type="entry name" value="Cas_Cas5d"/>
    <property type="match status" value="1"/>
</dbReference>
<evidence type="ECO:0000256" key="1">
    <source>
        <dbReference type="ARBA" id="ARBA00023118"/>
    </source>
</evidence>
<keyword evidence="3" id="KW-1185">Reference proteome</keyword>
<dbReference type="GO" id="GO:0051607">
    <property type="term" value="P:defense response to virus"/>
    <property type="evidence" value="ECO:0007669"/>
    <property type="project" value="UniProtKB-KW"/>
</dbReference>
<dbReference type="NCBIfam" id="TIGR02593">
    <property type="entry name" value="CRISPR_cas5"/>
    <property type="match status" value="1"/>
</dbReference>
<dbReference type="InterPro" id="IPR013422">
    <property type="entry name" value="CRISPR-assoc_prot_Cas5_N"/>
</dbReference>
<reference evidence="2 3" key="1">
    <citation type="submission" date="2018-05" db="EMBL/GenBank/DDBJ databases">
        <title>Genomic Encyclopedia of Type Strains, Phase IV (KMG-IV): sequencing the most valuable type-strain genomes for metagenomic binning, comparative biology and taxonomic classification.</title>
        <authorList>
            <person name="Goeker M."/>
        </authorList>
    </citation>
    <scope>NUCLEOTIDE SEQUENCE [LARGE SCALE GENOMIC DNA]</scope>
    <source>
        <strain evidence="2 3">DSM 44717</strain>
    </source>
</reference>
<comment type="caution">
    <text evidence="2">The sequence shown here is derived from an EMBL/GenBank/DDBJ whole genome shotgun (WGS) entry which is preliminary data.</text>
</comment>
<evidence type="ECO:0000313" key="2">
    <source>
        <dbReference type="EMBL" id="PWV74508.1"/>
    </source>
</evidence>
<gene>
    <name evidence="2" type="ORF">DFR69_106319</name>
</gene>
<sequence>MSGLLLRLAAPLQSWGEHSAFARRDTQPFPTRSGLVGMFAAAHGIERSDEAGLARFEQLRFTIRVDRPGIQLRDFHTVGGGLAARHTVVTARGGRRAAGKGTIVTHRYYLSDAEFTVAVEGPDALLSELADAINRPRWQLYLGRRSCPPEQPLLIGRSETPLEDLLTRVPIHARHRSGIDVITDGQSGTGPCTEVADVPVSFDPLRRRHHSRVVVTSHREAPRRMWRPRAADYQDALFAYMGVS</sequence>
<accession>A0A317NLI7</accession>
<name>A0A317NLI7_9NOCA</name>
<dbReference type="EMBL" id="QGTL01000006">
    <property type="protein sequence ID" value="PWV74508.1"/>
    <property type="molecule type" value="Genomic_DNA"/>
</dbReference>
<dbReference type="InterPro" id="IPR021124">
    <property type="entry name" value="CRISPR-assoc_prot_Cas5"/>
</dbReference>
<protein>
    <submittedName>
        <fullName evidence="2">CRISPR-associated Cas5e family protein</fullName>
    </submittedName>
</protein>
<dbReference type="GO" id="GO:0003723">
    <property type="term" value="F:RNA binding"/>
    <property type="evidence" value="ECO:0007669"/>
    <property type="project" value="InterPro"/>
</dbReference>
<evidence type="ECO:0000313" key="3">
    <source>
        <dbReference type="Proteomes" id="UP000246410"/>
    </source>
</evidence>
<dbReference type="RefSeq" id="WP_110038941.1">
    <property type="nucleotide sequence ID" value="NZ_QGTL01000006.1"/>
</dbReference>
<organism evidence="2 3">
    <name type="scientific">Nocardia neocaledoniensis</name>
    <dbReference type="NCBI Taxonomy" id="236511"/>
    <lineage>
        <taxon>Bacteria</taxon>
        <taxon>Bacillati</taxon>
        <taxon>Actinomycetota</taxon>
        <taxon>Actinomycetes</taxon>
        <taxon>Mycobacteriales</taxon>
        <taxon>Nocardiaceae</taxon>
        <taxon>Nocardia</taxon>
    </lineage>
</organism>